<feature type="transmembrane region" description="Helical" evidence="1">
    <location>
        <begin position="9"/>
        <end position="33"/>
    </location>
</feature>
<sequence length="208" mass="23065">MEKKNTNKILIAVIIVLAVIVIALAAVIVGYMAGNRQAKNDIKKQDAVTTVKETNIETTSQQETTTEQIIASTKKTVDVNKYAEGIYLCDDTSVDDIVKDTGGNYLNIKKIGKNNVSFEVVTIQAAPSSRIARVVIDDLKLDENGVAKFKFDDDGWGNRGTGTIAFKGNDKVKINIKITRMSQDSMWNIGEGTVEYEYREDQKVPKLW</sequence>
<evidence type="ECO:0000313" key="2">
    <source>
        <dbReference type="EMBL" id="RHL44585.1"/>
    </source>
</evidence>
<dbReference type="GeneID" id="66467318"/>
<comment type="caution">
    <text evidence="2">The sequence shown here is derived from an EMBL/GenBank/DDBJ whole genome shotgun (WGS) entry which is preliminary data.</text>
</comment>
<protein>
    <submittedName>
        <fullName evidence="2">Uncharacterized protein</fullName>
    </submittedName>
</protein>
<dbReference type="AlphaFoldDB" id="A0A415L7W5"/>
<dbReference type="EMBL" id="QROT01000006">
    <property type="protein sequence ID" value="RHL44585.1"/>
    <property type="molecule type" value="Genomic_DNA"/>
</dbReference>
<keyword evidence="1" id="KW-0812">Transmembrane</keyword>
<name>A0A415L7W5_9FIRM</name>
<reference evidence="2 3" key="1">
    <citation type="submission" date="2018-08" db="EMBL/GenBank/DDBJ databases">
        <title>A genome reference for cultivated species of the human gut microbiota.</title>
        <authorList>
            <person name="Zou Y."/>
            <person name="Xue W."/>
            <person name="Luo G."/>
        </authorList>
    </citation>
    <scope>NUCLEOTIDE SEQUENCE [LARGE SCALE GENOMIC DNA]</scope>
    <source>
        <strain evidence="2 3">AF37-4</strain>
    </source>
</reference>
<dbReference type="RefSeq" id="WP_118379946.1">
    <property type="nucleotide sequence ID" value="NZ_CABJDQ010000006.1"/>
</dbReference>
<organism evidence="2 3">
    <name type="scientific">Eubacterium ventriosum</name>
    <dbReference type="NCBI Taxonomy" id="39496"/>
    <lineage>
        <taxon>Bacteria</taxon>
        <taxon>Bacillati</taxon>
        <taxon>Bacillota</taxon>
        <taxon>Clostridia</taxon>
        <taxon>Eubacteriales</taxon>
        <taxon>Eubacteriaceae</taxon>
        <taxon>Eubacterium</taxon>
    </lineage>
</organism>
<accession>A0A415L7W5</accession>
<proteinExistence type="predicted"/>
<evidence type="ECO:0000313" key="3">
    <source>
        <dbReference type="Proteomes" id="UP000283314"/>
    </source>
</evidence>
<gene>
    <name evidence="2" type="ORF">DW018_08680</name>
</gene>
<keyword evidence="1" id="KW-0472">Membrane</keyword>
<dbReference type="Proteomes" id="UP000283314">
    <property type="component" value="Unassembled WGS sequence"/>
</dbReference>
<evidence type="ECO:0000256" key="1">
    <source>
        <dbReference type="SAM" id="Phobius"/>
    </source>
</evidence>
<keyword evidence="1" id="KW-1133">Transmembrane helix</keyword>